<reference evidence="4" key="1">
    <citation type="submission" date="2022-02" db="EMBL/GenBank/DDBJ databases">
        <title>Crop Bioprotection Bacillus Genome Sequencing.</title>
        <authorList>
            <person name="Dunlap C."/>
        </authorList>
    </citation>
    <scope>NUCLEOTIDE SEQUENCE</scope>
    <source>
        <strain evidence="4">98-1</strain>
    </source>
</reference>
<sequence length="151" mass="17180">MFIKIDDVTGHEVISFVNEHLHSMTLMSPPESIHALDAERLKGPKMTFWSAWEDNELAGCGALKELDSRHGEIKSMRTAASHLRKGVAKQVLKHILSEARKRGYERVSLETGSMASFEPARKLYESFGFQYCEPFADYVEDPNSVFMTRKL</sequence>
<dbReference type="EMBL" id="JALAOH010000031">
    <property type="protein sequence ID" value="MCY8317429.1"/>
    <property type="molecule type" value="Genomic_DNA"/>
</dbReference>
<dbReference type="Pfam" id="PF00583">
    <property type="entry name" value="Acetyltransf_1"/>
    <property type="match status" value="1"/>
</dbReference>
<dbReference type="PANTHER" id="PTHR43877:SF5">
    <property type="entry name" value="BLL8307 PROTEIN"/>
    <property type="match status" value="1"/>
</dbReference>
<dbReference type="AlphaFoldDB" id="A0AAP3CJF0"/>
<feature type="domain" description="N-acetyltransferase" evidence="3">
    <location>
        <begin position="3"/>
        <end position="151"/>
    </location>
</feature>
<dbReference type="PROSITE" id="PS51186">
    <property type="entry name" value="GNAT"/>
    <property type="match status" value="1"/>
</dbReference>
<gene>
    <name evidence="4" type="ORF">MOC71_12000</name>
</gene>
<dbReference type="Gene3D" id="3.40.630.30">
    <property type="match status" value="1"/>
</dbReference>
<evidence type="ECO:0000256" key="1">
    <source>
        <dbReference type="ARBA" id="ARBA00022679"/>
    </source>
</evidence>
<keyword evidence="2" id="KW-0012">Acyltransferase</keyword>
<keyword evidence="1" id="KW-0808">Transferase</keyword>
<accession>A0AAP3CJF0</accession>
<dbReference type="InterPro" id="IPR000182">
    <property type="entry name" value="GNAT_dom"/>
</dbReference>
<dbReference type="CDD" id="cd04301">
    <property type="entry name" value="NAT_SF"/>
    <property type="match status" value="1"/>
</dbReference>
<name>A0AAP3CJF0_BACVA</name>
<evidence type="ECO:0000313" key="5">
    <source>
        <dbReference type="Proteomes" id="UP001067121"/>
    </source>
</evidence>
<dbReference type="Proteomes" id="UP001067121">
    <property type="component" value="Unassembled WGS sequence"/>
</dbReference>
<evidence type="ECO:0000259" key="3">
    <source>
        <dbReference type="PROSITE" id="PS51186"/>
    </source>
</evidence>
<dbReference type="PANTHER" id="PTHR43877">
    <property type="entry name" value="AMINOALKYLPHOSPHONATE N-ACETYLTRANSFERASE-RELATED-RELATED"/>
    <property type="match status" value="1"/>
</dbReference>
<proteinExistence type="predicted"/>
<dbReference type="InterPro" id="IPR050832">
    <property type="entry name" value="Bact_Acetyltransf"/>
</dbReference>
<dbReference type="InterPro" id="IPR016181">
    <property type="entry name" value="Acyl_CoA_acyltransferase"/>
</dbReference>
<dbReference type="GO" id="GO:0016747">
    <property type="term" value="F:acyltransferase activity, transferring groups other than amino-acyl groups"/>
    <property type="evidence" value="ECO:0007669"/>
    <property type="project" value="InterPro"/>
</dbReference>
<comment type="caution">
    <text evidence="4">The sequence shown here is derived from an EMBL/GenBank/DDBJ whole genome shotgun (WGS) entry which is preliminary data.</text>
</comment>
<organism evidence="4 5">
    <name type="scientific">Bacillus vallismortis</name>
    <dbReference type="NCBI Taxonomy" id="72361"/>
    <lineage>
        <taxon>Bacteria</taxon>
        <taxon>Bacillati</taxon>
        <taxon>Bacillota</taxon>
        <taxon>Bacilli</taxon>
        <taxon>Bacillales</taxon>
        <taxon>Bacillaceae</taxon>
        <taxon>Bacillus</taxon>
    </lineage>
</organism>
<protein>
    <submittedName>
        <fullName evidence="4">GNAT family N-acetyltransferase</fullName>
    </submittedName>
</protein>
<dbReference type="RefSeq" id="WP_268543897.1">
    <property type="nucleotide sequence ID" value="NZ_JALAOH010000031.1"/>
</dbReference>
<dbReference type="SUPFAM" id="SSF55729">
    <property type="entry name" value="Acyl-CoA N-acyltransferases (Nat)"/>
    <property type="match status" value="1"/>
</dbReference>
<evidence type="ECO:0000256" key="2">
    <source>
        <dbReference type="ARBA" id="ARBA00023315"/>
    </source>
</evidence>
<evidence type="ECO:0000313" key="4">
    <source>
        <dbReference type="EMBL" id="MCY8317429.1"/>
    </source>
</evidence>